<proteinExistence type="predicted"/>
<dbReference type="PROSITE" id="PS51257">
    <property type="entry name" value="PROKAR_LIPOPROTEIN"/>
    <property type="match status" value="1"/>
</dbReference>
<organism evidence="1 2">
    <name type="scientific">Phormidesmis priestleyi ULC007</name>
    <dbReference type="NCBI Taxonomy" id="1920490"/>
    <lineage>
        <taxon>Bacteria</taxon>
        <taxon>Bacillati</taxon>
        <taxon>Cyanobacteriota</taxon>
        <taxon>Cyanophyceae</taxon>
        <taxon>Leptolyngbyales</taxon>
        <taxon>Leptolyngbyaceae</taxon>
        <taxon>Phormidesmis</taxon>
    </lineage>
</organism>
<dbReference type="EMBL" id="PVWG01000003">
    <property type="protein sequence ID" value="PSB21145.1"/>
    <property type="molecule type" value="Genomic_DNA"/>
</dbReference>
<dbReference type="InterPro" id="IPR010328">
    <property type="entry name" value="DUF928"/>
</dbReference>
<evidence type="ECO:0008006" key="3">
    <source>
        <dbReference type="Google" id="ProtNLM"/>
    </source>
</evidence>
<name>A0A2T1DL19_9CYAN</name>
<accession>A0A2T1DL19</accession>
<comment type="caution">
    <text evidence="1">The sequence shown here is derived from an EMBL/GenBank/DDBJ whole genome shotgun (WGS) entry which is preliminary data.</text>
</comment>
<keyword evidence="2" id="KW-1185">Reference proteome</keyword>
<gene>
    <name evidence="1" type="ORF">C7B65_04180</name>
</gene>
<evidence type="ECO:0000313" key="1">
    <source>
        <dbReference type="EMBL" id="PSB21145.1"/>
    </source>
</evidence>
<reference evidence="1 2" key="1">
    <citation type="submission" date="2018-02" db="EMBL/GenBank/DDBJ databases">
        <authorList>
            <person name="Cohen D.B."/>
            <person name="Kent A.D."/>
        </authorList>
    </citation>
    <scope>NUCLEOTIDE SEQUENCE [LARGE SCALE GENOMIC DNA]</scope>
    <source>
        <strain evidence="1 2">ULC007</strain>
    </source>
</reference>
<dbReference type="AlphaFoldDB" id="A0A2T1DL19"/>
<sequence>MPRPQRRLQPFVLAFVVAVACVGLPLGTEAQPARESWVAQSLIDRLRWIFFPPKTSNRGAPSGRRKGGATHGICPTPLSAIPLTALVPASPTPPDQPMGATLSDHPTFWFYVPYSARLQRPIEFVLIDEQENDVYTRTFLTTDIAKPGVISLSLPKTVPALQVGQSYRWVLSVICDRGNRSGDITINGWIQRVQPDATLTTQLKQATTPEQRLSLYADHGLWYDTLTTLAELRRQRPTDLAVTANWDTLLQSVELETIAPEPLSPCCKLAPVRDSANRPAK</sequence>
<dbReference type="Proteomes" id="UP000238634">
    <property type="component" value="Unassembled WGS sequence"/>
</dbReference>
<protein>
    <recommendedName>
        <fullName evidence="3">DUF928 domain-containing protein</fullName>
    </recommendedName>
</protein>
<dbReference type="RefSeq" id="WP_106253916.1">
    <property type="nucleotide sequence ID" value="NZ_PVWG01000003.1"/>
</dbReference>
<evidence type="ECO:0000313" key="2">
    <source>
        <dbReference type="Proteomes" id="UP000238634"/>
    </source>
</evidence>
<reference evidence="1 2" key="2">
    <citation type="submission" date="2018-03" db="EMBL/GenBank/DDBJ databases">
        <title>The ancient ancestry and fast evolution of plastids.</title>
        <authorList>
            <person name="Moore K.R."/>
            <person name="Magnabosco C."/>
            <person name="Momper L."/>
            <person name="Gold D.A."/>
            <person name="Bosak T."/>
            <person name="Fournier G.P."/>
        </authorList>
    </citation>
    <scope>NUCLEOTIDE SEQUENCE [LARGE SCALE GENOMIC DNA]</scope>
    <source>
        <strain evidence="1 2">ULC007</strain>
    </source>
</reference>
<dbReference type="Pfam" id="PF06051">
    <property type="entry name" value="DUF928"/>
    <property type="match status" value="1"/>
</dbReference>